<dbReference type="GO" id="GO:0016746">
    <property type="term" value="F:acyltransferase activity"/>
    <property type="evidence" value="ECO:0007669"/>
    <property type="project" value="UniProtKB-KW"/>
</dbReference>
<sequence length="152" mass="18085">MEVNFKTANNSDRNLLLTLIEEFYQIEHLPFNVEALNKCFDEIFTNEYLATIWIIYADRESVGYLVLTYGYSLEFYGRDSFIDEFYIRENYRNQGIGKQTLEFVQTTCQTLGIKAVHLEVDRENTRAKTLYQKAGFVEHDRYLMTNWINTEK</sequence>
<name>A0ABV4XN96_9CYAN</name>
<organism evidence="4 5">
    <name type="scientific">Floridaenema flaviceps BLCC-F50</name>
    <dbReference type="NCBI Taxonomy" id="3153642"/>
    <lineage>
        <taxon>Bacteria</taxon>
        <taxon>Bacillati</taxon>
        <taxon>Cyanobacteriota</taxon>
        <taxon>Cyanophyceae</taxon>
        <taxon>Oscillatoriophycideae</taxon>
        <taxon>Aerosakkonematales</taxon>
        <taxon>Aerosakkonemataceae</taxon>
        <taxon>Floridanema</taxon>
        <taxon>Floridanema flaviceps</taxon>
    </lineage>
</organism>
<dbReference type="RefSeq" id="WP_413262847.1">
    <property type="nucleotide sequence ID" value="NZ_JBHFNR010000066.1"/>
</dbReference>
<dbReference type="PANTHER" id="PTHR10545:SF29">
    <property type="entry name" value="GH14572P-RELATED"/>
    <property type="match status" value="1"/>
</dbReference>
<protein>
    <submittedName>
        <fullName evidence="4">GNAT family N-acetyltransferase</fullName>
        <ecNumber evidence="4">2.3.1.-</ecNumber>
    </submittedName>
</protein>
<dbReference type="EC" id="2.3.1.-" evidence="4"/>
<evidence type="ECO:0000259" key="3">
    <source>
        <dbReference type="PROSITE" id="PS51186"/>
    </source>
</evidence>
<dbReference type="SUPFAM" id="SSF55729">
    <property type="entry name" value="Acyl-CoA N-acyltransferases (Nat)"/>
    <property type="match status" value="1"/>
</dbReference>
<dbReference type="InterPro" id="IPR051016">
    <property type="entry name" value="Diverse_Substrate_AcTransf"/>
</dbReference>
<dbReference type="PROSITE" id="PS51186">
    <property type="entry name" value="GNAT"/>
    <property type="match status" value="1"/>
</dbReference>
<keyword evidence="5" id="KW-1185">Reference proteome</keyword>
<dbReference type="CDD" id="cd04301">
    <property type="entry name" value="NAT_SF"/>
    <property type="match status" value="1"/>
</dbReference>
<evidence type="ECO:0000256" key="1">
    <source>
        <dbReference type="ARBA" id="ARBA00022679"/>
    </source>
</evidence>
<dbReference type="Pfam" id="PF00583">
    <property type="entry name" value="Acetyltransf_1"/>
    <property type="match status" value="1"/>
</dbReference>
<evidence type="ECO:0000313" key="4">
    <source>
        <dbReference type="EMBL" id="MFB2893183.1"/>
    </source>
</evidence>
<evidence type="ECO:0000313" key="5">
    <source>
        <dbReference type="Proteomes" id="UP001576784"/>
    </source>
</evidence>
<gene>
    <name evidence="4" type="ORF">ACE1CI_09750</name>
</gene>
<accession>A0ABV4XN96</accession>
<feature type="domain" description="N-acetyltransferase" evidence="3">
    <location>
        <begin position="3"/>
        <end position="152"/>
    </location>
</feature>
<dbReference type="EMBL" id="JBHFNR010000066">
    <property type="protein sequence ID" value="MFB2893183.1"/>
    <property type="molecule type" value="Genomic_DNA"/>
</dbReference>
<reference evidence="4 5" key="1">
    <citation type="submission" date="2024-09" db="EMBL/GenBank/DDBJ databases">
        <title>Floridaenema gen nov. (Aerosakkonemataceae, Aerosakkonematales ord. nov., Cyanobacteria) from benthic tropical and subtropical fresh waters, with the description of four new species.</title>
        <authorList>
            <person name="Moretto J.A."/>
            <person name="Berthold D.E."/>
            <person name="Lefler F.W."/>
            <person name="Huang I.-S."/>
            <person name="Laughinghouse H. IV."/>
        </authorList>
    </citation>
    <scope>NUCLEOTIDE SEQUENCE [LARGE SCALE GENOMIC DNA]</scope>
    <source>
        <strain evidence="4 5">BLCC-F50</strain>
    </source>
</reference>
<keyword evidence="1 4" id="KW-0808">Transferase</keyword>
<dbReference type="InterPro" id="IPR016181">
    <property type="entry name" value="Acyl_CoA_acyltransferase"/>
</dbReference>
<comment type="caution">
    <text evidence="4">The sequence shown here is derived from an EMBL/GenBank/DDBJ whole genome shotgun (WGS) entry which is preliminary data.</text>
</comment>
<evidence type="ECO:0000256" key="2">
    <source>
        <dbReference type="ARBA" id="ARBA00023315"/>
    </source>
</evidence>
<dbReference type="InterPro" id="IPR000182">
    <property type="entry name" value="GNAT_dom"/>
</dbReference>
<dbReference type="PANTHER" id="PTHR10545">
    <property type="entry name" value="DIAMINE N-ACETYLTRANSFERASE"/>
    <property type="match status" value="1"/>
</dbReference>
<dbReference type="Proteomes" id="UP001576784">
    <property type="component" value="Unassembled WGS sequence"/>
</dbReference>
<dbReference type="Gene3D" id="3.40.630.30">
    <property type="match status" value="1"/>
</dbReference>
<keyword evidence="2 4" id="KW-0012">Acyltransferase</keyword>
<proteinExistence type="predicted"/>